<name>A0AAD8VAE8_9PEZI</name>
<feature type="repeat" description="ANK" evidence="3">
    <location>
        <begin position="1499"/>
        <end position="1531"/>
    </location>
</feature>
<evidence type="ECO:0000256" key="2">
    <source>
        <dbReference type="ARBA" id="ARBA00023043"/>
    </source>
</evidence>
<feature type="region of interest" description="Disordered" evidence="4">
    <location>
        <begin position="1193"/>
        <end position="1216"/>
    </location>
</feature>
<proteinExistence type="predicted"/>
<gene>
    <name evidence="5" type="ORF">LY79DRAFT_666254</name>
</gene>
<dbReference type="Pfam" id="PF00023">
    <property type="entry name" value="Ank"/>
    <property type="match status" value="2"/>
</dbReference>
<dbReference type="PANTHER" id="PTHR24198:SF165">
    <property type="entry name" value="ANKYRIN REPEAT-CONTAINING PROTEIN-RELATED"/>
    <property type="match status" value="1"/>
</dbReference>
<evidence type="ECO:0000313" key="6">
    <source>
        <dbReference type="Proteomes" id="UP001230504"/>
    </source>
</evidence>
<dbReference type="Proteomes" id="UP001230504">
    <property type="component" value="Unassembled WGS sequence"/>
</dbReference>
<evidence type="ECO:0000256" key="4">
    <source>
        <dbReference type="SAM" id="MobiDB-lite"/>
    </source>
</evidence>
<dbReference type="PANTHER" id="PTHR24198">
    <property type="entry name" value="ANKYRIN REPEAT AND PROTEIN KINASE DOMAIN-CONTAINING PROTEIN"/>
    <property type="match status" value="1"/>
</dbReference>
<comment type="caution">
    <text evidence="5">The sequence shown here is derived from an EMBL/GenBank/DDBJ whole genome shotgun (WGS) entry which is preliminary data.</text>
</comment>
<feature type="repeat" description="ANK" evidence="3">
    <location>
        <begin position="567"/>
        <end position="599"/>
    </location>
</feature>
<feature type="region of interest" description="Disordered" evidence="4">
    <location>
        <begin position="1762"/>
        <end position="1805"/>
    </location>
</feature>
<evidence type="ECO:0000256" key="3">
    <source>
        <dbReference type="PROSITE-ProRule" id="PRU00023"/>
    </source>
</evidence>
<dbReference type="PROSITE" id="PS50088">
    <property type="entry name" value="ANK_REPEAT"/>
    <property type="match status" value="4"/>
</dbReference>
<protein>
    <recommendedName>
        <fullName evidence="7">Ankyrin repeat protein</fullName>
    </recommendedName>
</protein>
<feature type="compositionally biased region" description="Basic and acidic residues" evidence="4">
    <location>
        <begin position="624"/>
        <end position="636"/>
    </location>
</feature>
<feature type="repeat" description="ANK" evidence="3">
    <location>
        <begin position="724"/>
        <end position="747"/>
    </location>
</feature>
<keyword evidence="6" id="KW-1185">Reference proteome</keyword>
<dbReference type="InterPro" id="IPR002110">
    <property type="entry name" value="Ankyrin_rpt"/>
</dbReference>
<feature type="region of interest" description="Disordered" evidence="4">
    <location>
        <begin position="594"/>
        <end position="642"/>
    </location>
</feature>
<accession>A0AAD8VAE8</accession>
<dbReference type="RefSeq" id="XP_060418652.1">
    <property type="nucleotide sequence ID" value="XM_060563191.1"/>
</dbReference>
<evidence type="ECO:0000313" key="5">
    <source>
        <dbReference type="EMBL" id="KAK1597906.1"/>
    </source>
</evidence>
<organism evidence="5 6">
    <name type="scientific">Colletotrichum navitas</name>
    <dbReference type="NCBI Taxonomy" id="681940"/>
    <lineage>
        <taxon>Eukaryota</taxon>
        <taxon>Fungi</taxon>
        <taxon>Dikarya</taxon>
        <taxon>Ascomycota</taxon>
        <taxon>Pezizomycotina</taxon>
        <taxon>Sordariomycetes</taxon>
        <taxon>Hypocreomycetidae</taxon>
        <taxon>Glomerellales</taxon>
        <taxon>Glomerellaceae</taxon>
        <taxon>Colletotrichum</taxon>
        <taxon>Colletotrichum graminicola species complex</taxon>
    </lineage>
</organism>
<evidence type="ECO:0008006" key="7">
    <source>
        <dbReference type="Google" id="ProtNLM"/>
    </source>
</evidence>
<keyword evidence="2 3" id="KW-0040">ANK repeat</keyword>
<keyword evidence="1" id="KW-0677">Repeat</keyword>
<feature type="compositionally biased region" description="Basic and acidic residues" evidence="4">
    <location>
        <begin position="601"/>
        <end position="610"/>
    </location>
</feature>
<reference evidence="5" key="1">
    <citation type="submission" date="2021-06" db="EMBL/GenBank/DDBJ databases">
        <title>Comparative genomics, transcriptomics and evolutionary studies reveal genomic signatures of adaptation to plant cell wall in hemibiotrophic fungi.</title>
        <authorList>
            <consortium name="DOE Joint Genome Institute"/>
            <person name="Baroncelli R."/>
            <person name="Diaz J.F."/>
            <person name="Benocci T."/>
            <person name="Peng M."/>
            <person name="Battaglia E."/>
            <person name="Haridas S."/>
            <person name="Andreopoulos W."/>
            <person name="Labutti K."/>
            <person name="Pangilinan J."/>
            <person name="Floch G.L."/>
            <person name="Makela M.R."/>
            <person name="Henrissat B."/>
            <person name="Grigoriev I.V."/>
            <person name="Crouch J.A."/>
            <person name="De Vries R.P."/>
            <person name="Sukno S.A."/>
            <person name="Thon M.R."/>
        </authorList>
    </citation>
    <scope>NUCLEOTIDE SEQUENCE</scope>
    <source>
        <strain evidence="5">CBS 125086</strain>
    </source>
</reference>
<dbReference type="PROSITE" id="PS50297">
    <property type="entry name" value="ANK_REP_REGION"/>
    <property type="match status" value="4"/>
</dbReference>
<dbReference type="InterPro" id="IPR036770">
    <property type="entry name" value="Ankyrin_rpt-contain_sf"/>
</dbReference>
<dbReference type="Pfam" id="PF12796">
    <property type="entry name" value="Ank_2"/>
    <property type="match status" value="1"/>
</dbReference>
<dbReference type="SMART" id="SM00248">
    <property type="entry name" value="ANK"/>
    <property type="match status" value="11"/>
</dbReference>
<feature type="repeat" description="ANK" evidence="3">
    <location>
        <begin position="534"/>
        <end position="566"/>
    </location>
</feature>
<dbReference type="Gene3D" id="1.25.40.20">
    <property type="entry name" value="Ankyrin repeat-containing domain"/>
    <property type="match status" value="3"/>
</dbReference>
<sequence length="1821" mass="205634">MTIPKLQELPVPHGDLVNYIHSHPEKKMVEILEPYRKYEAQLRSVFAQDRQNPALADPHINLLPLFTEDTKNIKTRARFLAAETQEEKDRYIMVLPDNKRRPNGSPAVVSGIREFQKNFNIFSESSLIDMNWDNVVAAGSSVINTLLPVPPEFNTSKRKLREYYHKKFCPASDVDLFLYGLTHEEAIEKIKEIETSVRDAILSEVTVVRTKYAITIASQYPTRHIQIVLRVYKSVGEILTGFDIDAAGGAYDGKQVWVTPRALGSFITQVNQIDLTRRSPSYENRLSKYSHRNFEIYWPELDRKRIDPTIFERSFQRTLGLARLLVLERLPTQSVRETYLDKRREERGRPVADRFNPHRLNGNIKDNYEDEVADWVDENDVSNYHTFTVPYGQHFHAKMIEKLCYTRDLLLNAEWNQHENREVYLHRHPAFFGRVEDVIEDCCGCCPKPVTPEELEVAEKEGEIYISGKVSFLIDDPGRQQIGSFNPLTEDDWTDMAYVGNTARLCQSIVDGDVDEVRDWLSQQGADSNNRDYTGRTPLHLAVTSSTPEVVSCLVDHGSRLTARLADGRTALHLAAELGKSDMIKILMDRSNLNEAEEEEKADRRRKEIQARSQDGSGSQKISNRVDEDMDAKGDDNSSEASDIEMIDAGNTEADETSIATGSFVNVKDENEKSTVSSQQISPWPVRISHLLRGYGREDLVLDETNDGPDFYQIDVLAWDVPCSPLHLAISEGHEDAVKVLCDYGSDALLPVKFLDSNKQPKAAILTLVLALSLPIEKAKSMALLLMKLGASSSQADMDGCTVFHRYVENGNREMIDTLWENDKVGLKTALNHMVFVNCWSHVAIAPIHTAIENGDSILALKLLEAGANPQIEFDTWLKAAKFSKASGRLGSYEDNKRQFNQWNDQPLIVAIQNCSDPEVAISLVEKGADPNTLTKNSYPAIEHGHRGYYHQSQTALDLVKDQLECLRSYKSEKFTQPKPELPLRMDECLQKYEEGSYQHWQVSENIDWLKISHKTQQESYEKGKKEHDERKGTIEKTEAIKEVIASLEKLEKAIIAKGGKTIEELYPNIDFPDNGRPDKGFSNSHTSEMKKVNDYNYVFSFRGVTDVTEARKAAYLELFEAAWSGDVEKIKSLTLQAWGKNQEEPPLNISVNDSSENTPFSLAYLRGHHDVASVILEVVMAQYAPEDQEATRYKLDTGHSEDDDDDETYRSDIDSTDDPKIISEIVDKKFTIENIGQVSMQVNSTVKPLDFLARNVHTFTVEDGKAKSSEEFHQTLFKFVLQHDDHAGLKTLLDMASRFSEQKLVGRVPDEDDMGGHFSFPENDFLWAVKNGKTAALAEIISRTGAGIPLDDLVKRSGVEMKQKRKYYQGLTVYGKKRKDWATAGRNTVVRSTGVKTPPLLHAAAAGNIESVEWFLGDAPHRHYVEFGRSKTALEDSKLKHISQGPGGFDRAISKWLGIQNELVLHCAVMGPPTEKTNNVIKYLVQAYPNSLEYKSTLGDTPLWLAFYFGRLEFAKTLIKAGANQMTRNNSGDNIIHAAMLGMPRASDLGPVLELIDSGIIAHLFQQRNNIHESGTTPLHSWITAVCNSHNMYTSYYYLCKKYDSNEQIIDVLDLLLKLSHGAELEMLNGAGDTPLHTAVMSNDNLLAEALVRYKPKLLYRENAVGRTPAEVARENVTGEKFTAPGPVGLNGGKNPTDYVNRPIESFVKAGDDKEKRKSSSLKLPNKQKVWESIRVFLERHPDKRRLVSLNEANDVAKRLGEKYNGARQDEDADPEENEAGKEDFASMMRTNGSGRTWSLTEDNEGTAGRLWRRKVLRRR</sequence>
<evidence type="ECO:0000256" key="1">
    <source>
        <dbReference type="ARBA" id="ARBA00022737"/>
    </source>
</evidence>
<feature type="compositionally biased region" description="Polar residues" evidence="4">
    <location>
        <begin position="1790"/>
        <end position="1802"/>
    </location>
</feature>
<dbReference type="GeneID" id="85447431"/>
<dbReference type="EMBL" id="JAHLJV010000006">
    <property type="protein sequence ID" value="KAK1597906.1"/>
    <property type="molecule type" value="Genomic_DNA"/>
</dbReference>
<dbReference type="SUPFAM" id="SSF48403">
    <property type="entry name" value="Ankyrin repeat"/>
    <property type="match status" value="2"/>
</dbReference>
<feature type="compositionally biased region" description="Polar residues" evidence="4">
    <location>
        <begin position="611"/>
        <end position="623"/>
    </location>
</feature>